<organism evidence="2 3">
    <name type="scientific">Lutibacter maritimus</name>
    <dbReference type="NCBI Taxonomy" id="593133"/>
    <lineage>
        <taxon>Bacteria</taxon>
        <taxon>Pseudomonadati</taxon>
        <taxon>Bacteroidota</taxon>
        <taxon>Flavobacteriia</taxon>
        <taxon>Flavobacteriales</taxon>
        <taxon>Flavobacteriaceae</taxon>
        <taxon>Lutibacter</taxon>
    </lineage>
</organism>
<dbReference type="Proteomes" id="UP000199312">
    <property type="component" value="Unassembled WGS sequence"/>
</dbReference>
<feature type="domain" description="Glycosyltransferase 2-like" evidence="1">
    <location>
        <begin position="5"/>
        <end position="132"/>
    </location>
</feature>
<gene>
    <name evidence="2" type="ORF">SAMN04488006_1922</name>
</gene>
<dbReference type="PANTHER" id="PTHR43685">
    <property type="entry name" value="GLYCOSYLTRANSFERASE"/>
    <property type="match status" value="1"/>
</dbReference>
<dbReference type="InterPro" id="IPR050834">
    <property type="entry name" value="Glycosyltransf_2"/>
</dbReference>
<sequence>MTTLSIIIPVFNGEKVIKRCLESIFSQTDFSFIVDVIVVNDGSLDNSWAILKGYELLHPNLLIVNQVNSGTGAARNVGLEIAKGDFIWFIDSDDYIQQGAFKVIEKYFFNSGEKNTFAFNYFKRNNRDEINIPDKQIIHKGFEVFSGVNFINPSSNKPYFLWVLLFDKKTIDTFNVRFINGIKNLEDLEFSIKYFIHANKVVYINQRLYNYCENETSTSRNLTKSNLVKIAKDTLIVHQSIKKTTCTISNLVSKQIVTDILDKSIIGFFYSLFKFDYSFSEVKYYYSIYLNNTLLPTNIKSANFKFFIFEKFVNSKMLFLTVSFFKKLKTK</sequence>
<evidence type="ECO:0000313" key="3">
    <source>
        <dbReference type="Proteomes" id="UP000199312"/>
    </source>
</evidence>
<dbReference type="RefSeq" id="WP_090225341.1">
    <property type="nucleotide sequence ID" value="NZ_FOZP01000004.1"/>
</dbReference>
<keyword evidence="3" id="KW-1185">Reference proteome</keyword>
<dbReference type="EMBL" id="FOZP01000004">
    <property type="protein sequence ID" value="SFS53683.1"/>
    <property type="molecule type" value="Genomic_DNA"/>
</dbReference>
<dbReference type="CDD" id="cd00761">
    <property type="entry name" value="Glyco_tranf_GTA_type"/>
    <property type="match status" value="1"/>
</dbReference>
<dbReference type="InterPro" id="IPR001173">
    <property type="entry name" value="Glyco_trans_2-like"/>
</dbReference>
<name>A0A1I6QMM9_9FLAO</name>
<dbReference type="GO" id="GO:0016740">
    <property type="term" value="F:transferase activity"/>
    <property type="evidence" value="ECO:0007669"/>
    <property type="project" value="UniProtKB-KW"/>
</dbReference>
<keyword evidence="2" id="KW-0808">Transferase</keyword>
<dbReference type="OrthoDB" id="597270at2"/>
<evidence type="ECO:0000259" key="1">
    <source>
        <dbReference type="Pfam" id="PF00535"/>
    </source>
</evidence>
<dbReference type="InterPro" id="IPR029044">
    <property type="entry name" value="Nucleotide-diphossugar_trans"/>
</dbReference>
<dbReference type="Gene3D" id="3.90.550.10">
    <property type="entry name" value="Spore Coat Polysaccharide Biosynthesis Protein SpsA, Chain A"/>
    <property type="match status" value="1"/>
</dbReference>
<dbReference type="AlphaFoldDB" id="A0A1I6QMM9"/>
<dbReference type="Pfam" id="PF00535">
    <property type="entry name" value="Glycos_transf_2"/>
    <property type="match status" value="1"/>
</dbReference>
<protein>
    <submittedName>
        <fullName evidence="2">Glycosyl transferase family 2</fullName>
    </submittedName>
</protein>
<accession>A0A1I6QMM9</accession>
<evidence type="ECO:0000313" key="2">
    <source>
        <dbReference type="EMBL" id="SFS53683.1"/>
    </source>
</evidence>
<dbReference type="SUPFAM" id="SSF53448">
    <property type="entry name" value="Nucleotide-diphospho-sugar transferases"/>
    <property type="match status" value="1"/>
</dbReference>
<dbReference type="PANTHER" id="PTHR43685:SF11">
    <property type="entry name" value="GLYCOSYLTRANSFERASE TAGX-RELATED"/>
    <property type="match status" value="1"/>
</dbReference>
<dbReference type="STRING" id="593133.SAMN04488006_1922"/>
<reference evidence="3" key="1">
    <citation type="submission" date="2016-10" db="EMBL/GenBank/DDBJ databases">
        <authorList>
            <person name="Varghese N."/>
            <person name="Submissions S."/>
        </authorList>
    </citation>
    <scope>NUCLEOTIDE SEQUENCE [LARGE SCALE GENOMIC DNA]</scope>
    <source>
        <strain evidence="3">DSM 24450</strain>
    </source>
</reference>
<proteinExistence type="predicted"/>